<feature type="binding site" evidence="11">
    <location>
        <position position="119"/>
    </location>
    <ligand>
        <name>ATP</name>
        <dbReference type="ChEBI" id="CHEBI:30616"/>
    </ligand>
</feature>
<dbReference type="Gene3D" id="3.40.50.300">
    <property type="entry name" value="P-loop containing nucleotide triphosphate hydrolases"/>
    <property type="match status" value="1"/>
</dbReference>
<keyword evidence="13" id="KW-1185">Reference proteome</keyword>
<keyword evidence="7 11" id="KW-0418">Kinase</keyword>
<dbReference type="SUPFAM" id="SSF52540">
    <property type="entry name" value="P-loop containing nucleoside triphosphate hydrolases"/>
    <property type="match status" value="1"/>
</dbReference>
<dbReference type="HAMAP" id="MF_00109">
    <property type="entry name" value="Shikimate_kinase"/>
    <property type="match status" value="1"/>
</dbReference>
<evidence type="ECO:0000256" key="2">
    <source>
        <dbReference type="ARBA" id="ARBA00006997"/>
    </source>
</evidence>
<evidence type="ECO:0000313" key="13">
    <source>
        <dbReference type="Proteomes" id="UP000198242"/>
    </source>
</evidence>
<feature type="binding site" evidence="11">
    <location>
        <position position="137"/>
    </location>
    <ligand>
        <name>substrate</name>
    </ligand>
</feature>
<evidence type="ECO:0000256" key="5">
    <source>
        <dbReference type="ARBA" id="ARBA00022679"/>
    </source>
</evidence>
<dbReference type="PROSITE" id="PS01128">
    <property type="entry name" value="SHIKIMATE_KINASE"/>
    <property type="match status" value="1"/>
</dbReference>
<dbReference type="GO" id="GO:0009073">
    <property type="term" value="P:aromatic amino acid family biosynthetic process"/>
    <property type="evidence" value="ECO:0007669"/>
    <property type="project" value="UniProtKB-KW"/>
</dbReference>
<evidence type="ECO:0000256" key="1">
    <source>
        <dbReference type="ARBA" id="ARBA00004842"/>
    </source>
</evidence>
<evidence type="ECO:0000256" key="6">
    <source>
        <dbReference type="ARBA" id="ARBA00022741"/>
    </source>
</evidence>
<comment type="subunit">
    <text evidence="11">Monomer.</text>
</comment>
<dbReference type="Pfam" id="PF01202">
    <property type="entry name" value="SKI"/>
    <property type="match status" value="1"/>
</dbReference>
<accession>A0A1C4Z1A0</accession>
<dbReference type="InterPro" id="IPR031322">
    <property type="entry name" value="Shikimate/glucono_kinase"/>
</dbReference>
<keyword evidence="5 11" id="KW-0808">Transferase</keyword>
<protein>
    <recommendedName>
        <fullName evidence="3 11">Shikimate kinase</fullName>
        <shortName evidence="11">SK</shortName>
        <ecNumber evidence="3 11">2.7.1.71</ecNumber>
    </recommendedName>
</protein>
<dbReference type="EMBL" id="LT607411">
    <property type="protein sequence ID" value="SCF26371.1"/>
    <property type="molecule type" value="Genomic_DNA"/>
</dbReference>
<feature type="binding site" evidence="11">
    <location>
        <position position="154"/>
    </location>
    <ligand>
        <name>ATP</name>
        <dbReference type="ChEBI" id="CHEBI:30616"/>
    </ligand>
</feature>
<dbReference type="CDD" id="cd00464">
    <property type="entry name" value="SK"/>
    <property type="match status" value="1"/>
</dbReference>
<organism evidence="12 13">
    <name type="scientific">Micromonospora viridifaciens</name>
    <dbReference type="NCBI Taxonomy" id="1881"/>
    <lineage>
        <taxon>Bacteria</taxon>
        <taxon>Bacillati</taxon>
        <taxon>Actinomycetota</taxon>
        <taxon>Actinomycetes</taxon>
        <taxon>Micromonosporales</taxon>
        <taxon>Micromonosporaceae</taxon>
        <taxon>Micromonospora</taxon>
    </lineage>
</organism>
<dbReference type="GO" id="GO:0005829">
    <property type="term" value="C:cytosol"/>
    <property type="evidence" value="ECO:0007669"/>
    <property type="project" value="TreeGrafter"/>
</dbReference>
<feature type="binding site" evidence="11">
    <location>
        <position position="18"/>
    </location>
    <ligand>
        <name>Mg(2+)</name>
        <dbReference type="ChEBI" id="CHEBI:18420"/>
    </ligand>
</feature>
<keyword evidence="11" id="KW-0963">Cytoplasm</keyword>
<name>A0A1C4Z1A0_MICVI</name>
<dbReference type="GO" id="GO:0008652">
    <property type="term" value="P:amino acid biosynthetic process"/>
    <property type="evidence" value="ECO:0007669"/>
    <property type="project" value="UniProtKB-KW"/>
</dbReference>
<dbReference type="GO" id="GO:0009423">
    <property type="term" value="P:chorismate biosynthetic process"/>
    <property type="evidence" value="ECO:0007669"/>
    <property type="project" value="UniProtKB-UniRule"/>
</dbReference>
<dbReference type="AlphaFoldDB" id="A0A1C4Z1A0"/>
<comment type="cofactor">
    <cofactor evidence="11">
        <name>Mg(2+)</name>
        <dbReference type="ChEBI" id="CHEBI:18420"/>
    </cofactor>
    <text evidence="11">Binds 1 Mg(2+) ion per subunit.</text>
</comment>
<feature type="binding site" evidence="11">
    <location>
        <position position="60"/>
    </location>
    <ligand>
        <name>substrate</name>
    </ligand>
</feature>
<keyword evidence="11" id="KW-0460">Magnesium</keyword>
<keyword evidence="11" id="KW-0479">Metal-binding</keyword>
<comment type="subcellular location">
    <subcellularLocation>
        <location evidence="11">Cytoplasm</location>
    </subcellularLocation>
</comment>
<evidence type="ECO:0000256" key="3">
    <source>
        <dbReference type="ARBA" id="ARBA00012154"/>
    </source>
</evidence>
<evidence type="ECO:0000256" key="4">
    <source>
        <dbReference type="ARBA" id="ARBA00022605"/>
    </source>
</evidence>
<feature type="binding site" evidence="11">
    <location>
        <position position="36"/>
    </location>
    <ligand>
        <name>substrate</name>
    </ligand>
</feature>
<dbReference type="GO" id="GO:0005524">
    <property type="term" value="F:ATP binding"/>
    <property type="evidence" value="ECO:0007669"/>
    <property type="project" value="UniProtKB-UniRule"/>
</dbReference>
<dbReference type="InterPro" id="IPR023000">
    <property type="entry name" value="Shikimate_kinase_CS"/>
</dbReference>
<dbReference type="PANTHER" id="PTHR21087">
    <property type="entry name" value="SHIKIMATE KINASE"/>
    <property type="match status" value="1"/>
</dbReference>
<dbReference type="Proteomes" id="UP000198242">
    <property type="component" value="Chromosome I"/>
</dbReference>
<dbReference type="EC" id="2.7.1.71" evidence="3 11"/>
<gene>
    <name evidence="11" type="primary">aroK</name>
    <name evidence="12" type="ORF">GA0074695_4931</name>
</gene>
<proteinExistence type="inferred from homology"/>
<evidence type="ECO:0000313" key="12">
    <source>
        <dbReference type="EMBL" id="SCF26371.1"/>
    </source>
</evidence>
<comment type="function">
    <text evidence="11">Catalyzes the specific phosphorylation of the 3-hydroxyl group of shikimic acid using ATP as a cosubstrate.</text>
</comment>
<keyword evidence="6 11" id="KW-0547">Nucleotide-binding</keyword>
<comment type="similarity">
    <text evidence="2 11">Belongs to the shikimate kinase family.</text>
</comment>
<comment type="pathway">
    <text evidence="1 11">Metabolic intermediate biosynthesis; chorismate biosynthesis; chorismate from D-erythrose 4-phosphate and phosphoenolpyruvate: step 5/7.</text>
</comment>
<keyword evidence="4 11" id="KW-0028">Amino-acid biosynthesis</keyword>
<feature type="binding site" evidence="11">
    <location>
        <position position="82"/>
    </location>
    <ligand>
        <name>substrate</name>
    </ligand>
</feature>
<reference evidence="13" key="1">
    <citation type="submission" date="2016-06" db="EMBL/GenBank/DDBJ databases">
        <authorList>
            <person name="Varghese N."/>
            <person name="Submissions Spin"/>
        </authorList>
    </citation>
    <scope>NUCLEOTIDE SEQUENCE [LARGE SCALE GENOMIC DNA]</scope>
    <source>
        <strain evidence="13">DSM 43909</strain>
    </source>
</reference>
<evidence type="ECO:0000256" key="7">
    <source>
        <dbReference type="ARBA" id="ARBA00022777"/>
    </source>
</evidence>
<keyword evidence="8 11" id="KW-0067">ATP-binding</keyword>
<evidence type="ECO:0000256" key="9">
    <source>
        <dbReference type="ARBA" id="ARBA00023141"/>
    </source>
</evidence>
<dbReference type="RefSeq" id="WP_089008349.1">
    <property type="nucleotide sequence ID" value="NZ_LT607411.1"/>
</dbReference>
<evidence type="ECO:0000256" key="11">
    <source>
        <dbReference type="HAMAP-Rule" id="MF_00109"/>
    </source>
</evidence>
<keyword evidence="9 11" id="KW-0057">Aromatic amino acid biosynthesis</keyword>
<sequence>MSSRPVCVLVGAPGSGKTTVGLALADALGVAFRDTDADIEQLAGKPIPEIFVDEGEDHFRALERAAVAAGLASHSGVLALGGGAVLAEENRAALIGHTVVHLSVELPDAVKRVGLGAGRPLLALNPRATLKHLMEQRRPLYAEVATATVVTDGRTPEEIAGEVAALLATDGQAAR</sequence>
<dbReference type="InterPro" id="IPR000623">
    <property type="entry name" value="Shikimate_kinase/TSH1"/>
</dbReference>
<dbReference type="UniPathway" id="UPA00053">
    <property type="reaction ID" value="UER00088"/>
</dbReference>
<feature type="binding site" evidence="11">
    <location>
        <begin position="14"/>
        <end position="19"/>
    </location>
    <ligand>
        <name>ATP</name>
        <dbReference type="ChEBI" id="CHEBI:30616"/>
    </ligand>
</feature>
<dbReference type="PANTHER" id="PTHR21087:SF16">
    <property type="entry name" value="SHIKIMATE KINASE 1, CHLOROPLASTIC"/>
    <property type="match status" value="1"/>
</dbReference>
<evidence type="ECO:0000256" key="8">
    <source>
        <dbReference type="ARBA" id="ARBA00022840"/>
    </source>
</evidence>
<dbReference type="GO" id="GO:0004765">
    <property type="term" value="F:shikimate kinase activity"/>
    <property type="evidence" value="ECO:0007669"/>
    <property type="project" value="UniProtKB-UniRule"/>
</dbReference>
<dbReference type="PRINTS" id="PR01100">
    <property type="entry name" value="SHIKIMTKNASE"/>
</dbReference>
<evidence type="ECO:0000256" key="10">
    <source>
        <dbReference type="ARBA" id="ARBA00048567"/>
    </source>
</evidence>
<comment type="catalytic activity">
    <reaction evidence="10 11">
        <text>shikimate + ATP = 3-phosphoshikimate + ADP + H(+)</text>
        <dbReference type="Rhea" id="RHEA:13121"/>
        <dbReference type="ChEBI" id="CHEBI:15378"/>
        <dbReference type="ChEBI" id="CHEBI:30616"/>
        <dbReference type="ChEBI" id="CHEBI:36208"/>
        <dbReference type="ChEBI" id="CHEBI:145989"/>
        <dbReference type="ChEBI" id="CHEBI:456216"/>
        <dbReference type="EC" id="2.7.1.71"/>
    </reaction>
</comment>
<dbReference type="OrthoDB" id="9800332at2"/>
<dbReference type="GO" id="GO:0000287">
    <property type="term" value="F:magnesium ion binding"/>
    <property type="evidence" value="ECO:0007669"/>
    <property type="project" value="UniProtKB-UniRule"/>
</dbReference>
<dbReference type="InterPro" id="IPR027417">
    <property type="entry name" value="P-loop_NTPase"/>
</dbReference>